<dbReference type="VEuPathDB" id="FungiDB:H257_11497"/>
<dbReference type="OrthoDB" id="306876at2759"/>
<protein>
    <recommendedName>
        <fullName evidence="7">EamA domain-containing protein</fullName>
    </recommendedName>
</protein>
<evidence type="ECO:0000256" key="5">
    <source>
        <dbReference type="SAM" id="Phobius"/>
    </source>
</evidence>
<feature type="transmembrane region" description="Helical" evidence="5">
    <location>
        <begin position="350"/>
        <end position="368"/>
    </location>
</feature>
<reference evidence="6" key="1">
    <citation type="submission" date="2013-12" db="EMBL/GenBank/DDBJ databases">
        <title>The Genome Sequence of Aphanomyces astaci APO3.</title>
        <authorList>
            <consortium name="The Broad Institute Genomics Platform"/>
            <person name="Russ C."/>
            <person name="Tyler B."/>
            <person name="van West P."/>
            <person name="Dieguez-Uribeondo J."/>
            <person name="Young S.K."/>
            <person name="Zeng Q."/>
            <person name="Gargeya S."/>
            <person name="Fitzgerald M."/>
            <person name="Abouelleil A."/>
            <person name="Alvarado L."/>
            <person name="Chapman S.B."/>
            <person name="Gainer-Dewar J."/>
            <person name="Goldberg J."/>
            <person name="Griggs A."/>
            <person name="Gujja S."/>
            <person name="Hansen M."/>
            <person name="Howarth C."/>
            <person name="Imamovic A."/>
            <person name="Ireland A."/>
            <person name="Larimer J."/>
            <person name="McCowan C."/>
            <person name="Murphy C."/>
            <person name="Pearson M."/>
            <person name="Poon T.W."/>
            <person name="Priest M."/>
            <person name="Roberts A."/>
            <person name="Saif S."/>
            <person name="Shea T."/>
            <person name="Sykes S."/>
            <person name="Wortman J."/>
            <person name="Nusbaum C."/>
            <person name="Birren B."/>
        </authorList>
    </citation>
    <scope>NUCLEOTIDE SEQUENCE [LARGE SCALE GENOMIC DNA]</scope>
    <source>
        <strain evidence="6">APO3</strain>
    </source>
</reference>
<feature type="transmembrane region" description="Helical" evidence="5">
    <location>
        <begin position="229"/>
        <end position="247"/>
    </location>
</feature>
<keyword evidence="2 5" id="KW-0812">Transmembrane</keyword>
<keyword evidence="3 5" id="KW-1133">Transmembrane helix</keyword>
<gene>
    <name evidence="6" type="ORF">H257_11497</name>
</gene>
<evidence type="ECO:0000313" key="6">
    <source>
        <dbReference type="EMBL" id="ETV73827.1"/>
    </source>
</evidence>
<evidence type="ECO:0008006" key="7">
    <source>
        <dbReference type="Google" id="ProtNLM"/>
    </source>
</evidence>
<sequence>MKHAVEVLSQRLSEVLPTMGTTDMDPLILDGDDMTTNSSGTASSSSVLPVPTTAVQLHPAVQRKHQRVGLCLQVIGAVCLSFMAVLVKHTSRAVAVETLVFWRSFLALGANVSLQRHYGMPYFTIFIDDLQPKVQLQSVLGYLETTLSFHAVAALPVSDASVVLGSSSVLTCLAGYKLQQLRNKGNSKVSISPVEWALGALPLFGLLFVQGPLCLLPQSAGIDLNSSNLAFLGGFAAAILTGVMWVVMPHLHEISPLPVITHTLALSCVVSGLKTFLFPEAVAATDEARPLPRLVTEVVLMALLGCVGQISVTRGCQLYQIEPLPLVPFATGLVCMLALDAVVFKEYLPIGPTVAVMVAVGATCTLIYRKNAK</sequence>
<dbReference type="EMBL" id="KI913147">
    <property type="protein sequence ID" value="ETV73827.1"/>
    <property type="molecule type" value="Genomic_DNA"/>
</dbReference>
<dbReference type="GeneID" id="20813493"/>
<organism evidence="6">
    <name type="scientific">Aphanomyces astaci</name>
    <name type="common">Crayfish plague agent</name>
    <dbReference type="NCBI Taxonomy" id="112090"/>
    <lineage>
        <taxon>Eukaryota</taxon>
        <taxon>Sar</taxon>
        <taxon>Stramenopiles</taxon>
        <taxon>Oomycota</taxon>
        <taxon>Saprolegniomycetes</taxon>
        <taxon>Saprolegniales</taxon>
        <taxon>Verrucalvaceae</taxon>
        <taxon>Aphanomyces</taxon>
    </lineage>
</organism>
<proteinExistence type="predicted"/>
<accession>W4G283</accession>
<evidence type="ECO:0000256" key="4">
    <source>
        <dbReference type="ARBA" id="ARBA00023136"/>
    </source>
</evidence>
<feature type="transmembrane region" description="Helical" evidence="5">
    <location>
        <begin position="189"/>
        <end position="209"/>
    </location>
</feature>
<dbReference type="GO" id="GO:0016020">
    <property type="term" value="C:membrane"/>
    <property type="evidence" value="ECO:0007669"/>
    <property type="project" value="UniProtKB-SubCell"/>
</dbReference>
<evidence type="ECO:0000256" key="1">
    <source>
        <dbReference type="ARBA" id="ARBA00004141"/>
    </source>
</evidence>
<name>W4G283_APHAT</name>
<keyword evidence="4 5" id="KW-0472">Membrane</keyword>
<dbReference type="AlphaFoldDB" id="W4G283"/>
<comment type="subcellular location">
    <subcellularLocation>
        <location evidence="1">Membrane</location>
        <topology evidence="1">Multi-pass membrane protein</topology>
    </subcellularLocation>
</comment>
<dbReference type="RefSeq" id="XP_009836763.1">
    <property type="nucleotide sequence ID" value="XM_009838461.1"/>
</dbReference>
<evidence type="ECO:0000256" key="2">
    <source>
        <dbReference type="ARBA" id="ARBA00022692"/>
    </source>
</evidence>
<feature type="transmembrane region" description="Helical" evidence="5">
    <location>
        <begin position="68"/>
        <end position="87"/>
    </location>
</feature>
<dbReference type="PANTHER" id="PTHR22911:SF6">
    <property type="entry name" value="SOLUTE CARRIER FAMILY 35 MEMBER G1"/>
    <property type="match status" value="1"/>
</dbReference>
<evidence type="ECO:0000256" key="3">
    <source>
        <dbReference type="ARBA" id="ARBA00022989"/>
    </source>
</evidence>
<dbReference type="PANTHER" id="PTHR22911">
    <property type="entry name" value="ACYL-MALONYL CONDENSING ENZYME-RELATED"/>
    <property type="match status" value="1"/>
</dbReference>